<comment type="caution">
    <text evidence="3">The sequence shown here is derived from an EMBL/GenBank/DDBJ whole genome shotgun (WGS) entry which is preliminary data.</text>
</comment>
<keyword evidence="1" id="KW-1133">Transmembrane helix</keyword>
<protein>
    <submittedName>
        <fullName evidence="3">Methyl-accepting chemotaxis protein</fullName>
    </submittedName>
</protein>
<evidence type="ECO:0000259" key="2">
    <source>
        <dbReference type="PROSITE" id="PS50885"/>
    </source>
</evidence>
<dbReference type="GO" id="GO:0007165">
    <property type="term" value="P:signal transduction"/>
    <property type="evidence" value="ECO:0007669"/>
    <property type="project" value="InterPro"/>
</dbReference>
<evidence type="ECO:0000313" key="3">
    <source>
        <dbReference type="EMBL" id="RJP56656.1"/>
    </source>
</evidence>
<keyword evidence="1" id="KW-0812">Transmembrane</keyword>
<dbReference type="InterPro" id="IPR003660">
    <property type="entry name" value="HAMP_dom"/>
</dbReference>
<organism evidence="3 4">
    <name type="scientific">Candidatus Auribacter fodinae</name>
    <dbReference type="NCBI Taxonomy" id="2093366"/>
    <lineage>
        <taxon>Bacteria</taxon>
        <taxon>Pseudomonadati</taxon>
        <taxon>Candidatus Auribacterota</taxon>
        <taxon>Candidatus Auribacteria</taxon>
        <taxon>Candidatus Auribacterales</taxon>
        <taxon>Candidatus Auribacteraceae</taxon>
        <taxon>Candidatus Auribacter</taxon>
    </lineage>
</organism>
<gene>
    <name evidence="3" type="ORF">C4541_11650</name>
</gene>
<dbReference type="Gene3D" id="6.10.340.10">
    <property type="match status" value="1"/>
</dbReference>
<accession>A0A3A4QX04</accession>
<dbReference type="CDD" id="cd06225">
    <property type="entry name" value="HAMP"/>
    <property type="match status" value="1"/>
</dbReference>
<keyword evidence="1" id="KW-0472">Membrane</keyword>
<feature type="transmembrane region" description="Helical" evidence="1">
    <location>
        <begin position="48"/>
        <end position="71"/>
    </location>
</feature>
<reference evidence="3 4" key="1">
    <citation type="journal article" date="2017" name="ISME J.">
        <title>Energy and carbon metabolisms in a deep terrestrial subsurface fluid microbial community.</title>
        <authorList>
            <person name="Momper L."/>
            <person name="Jungbluth S.P."/>
            <person name="Lee M.D."/>
            <person name="Amend J.P."/>
        </authorList>
    </citation>
    <scope>NUCLEOTIDE SEQUENCE [LARGE SCALE GENOMIC DNA]</scope>
    <source>
        <strain evidence="3">SURF_26</strain>
    </source>
</reference>
<dbReference type="SUPFAM" id="SSF158472">
    <property type="entry name" value="HAMP domain-like"/>
    <property type="match status" value="1"/>
</dbReference>
<dbReference type="GO" id="GO:0016020">
    <property type="term" value="C:membrane"/>
    <property type="evidence" value="ECO:0007669"/>
    <property type="project" value="InterPro"/>
</dbReference>
<sequence>MVVVLIIAYSALLIYTVHSNSTTTTNMLLELIDNKPELAGKFKSVDTITVLISVIGMGIATLIITYIGIFSTHKVAGPIYRFKKHLSSIKEGNFSVRTYLRKNDMLNELADDFNQASEKLKEFVENDIVFSEDVCRKIQSIQSQLDQQSIGPDELSEALNGLQTDIEDFIKTKKLSIGMI</sequence>
<dbReference type="Proteomes" id="UP000266426">
    <property type="component" value="Unassembled WGS sequence"/>
</dbReference>
<dbReference type="EMBL" id="QZJZ01000092">
    <property type="protein sequence ID" value="RJP56656.1"/>
    <property type="molecule type" value="Genomic_DNA"/>
</dbReference>
<dbReference type="PROSITE" id="PS50885">
    <property type="entry name" value="HAMP"/>
    <property type="match status" value="1"/>
</dbReference>
<evidence type="ECO:0000313" key="4">
    <source>
        <dbReference type="Proteomes" id="UP000266426"/>
    </source>
</evidence>
<dbReference type="AlphaFoldDB" id="A0A3A4QX04"/>
<feature type="domain" description="HAMP" evidence="2">
    <location>
        <begin position="73"/>
        <end position="125"/>
    </location>
</feature>
<evidence type="ECO:0000256" key="1">
    <source>
        <dbReference type="SAM" id="Phobius"/>
    </source>
</evidence>
<name>A0A3A4QX04_9BACT</name>
<proteinExistence type="predicted"/>